<evidence type="ECO:0000313" key="1">
    <source>
        <dbReference type="EMBL" id="MDR9774712.1"/>
    </source>
</evidence>
<dbReference type="RefSeq" id="WP_310855233.1">
    <property type="nucleotide sequence ID" value="NZ_JAVLSD010000001.1"/>
</dbReference>
<accession>A0AAJ2GS76</accession>
<comment type="caution">
    <text evidence="1">The sequence shown here is derived from an EMBL/GenBank/DDBJ whole genome shotgun (WGS) entry which is preliminary data.</text>
</comment>
<name>A0AAJ2GS76_9HYPH</name>
<dbReference type="Proteomes" id="UP001268610">
    <property type="component" value="Unassembled WGS sequence"/>
</dbReference>
<dbReference type="Gene3D" id="3.30.565.10">
    <property type="entry name" value="Histidine kinase-like ATPase, C-terminal domain"/>
    <property type="match status" value="1"/>
</dbReference>
<dbReference type="EMBL" id="JAVLSF010000010">
    <property type="protein sequence ID" value="MDR9774712.1"/>
    <property type="molecule type" value="Genomic_DNA"/>
</dbReference>
<gene>
    <name evidence="1" type="ORF">RJJ65_19020</name>
</gene>
<organism evidence="1 2">
    <name type="scientific">Rhizobium hidalgonense</name>
    <dbReference type="NCBI Taxonomy" id="1538159"/>
    <lineage>
        <taxon>Bacteria</taxon>
        <taxon>Pseudomonadati</taxon>
        <taxon>Pseudomonadota</taxon>
        <taxon>Alphaproteobacteria</taxon>
        <taxon>Hyphomicrobiales</taxon>
        <taxon>Rhizobiaceae</taxon>
        <taxon>Rhizobium/Agrobacterium group</taxon>
        <taxon>Rhizobium</taxon>
    </lineage>
</organism>
<dbReference type="GO" id="GO:0005524">
    <property type="term" value="F:ATP binding"/>
    <property type="evidence" value="ECO:0007669"/>
    <property type="project" value="UniProtKB-KW"/>
</dbReference>
<reference evidence="1" key="1">
    <citation type="submission" date="2023-04" db="EMBL/GenBank/DDBJ databases">
        <title>Genomic characterization of faba bean (Vicia faba) microsymbionts in Mexican soils.</title>
        <authorList>
            <person name="Rivera Orduna F.N."/>
            <person name="Guevara-Luna J."/>
            <person name="Yan J."/>
            <person name="Arroyo-Herrera I."/>
            <person name="Li Y."/>
            <person name="Vasquez-Murrieta M.S."/>
            <person name="Wang E.T."/>
        </authorList>
    </citation>
    <scope>NUCLEOTIDE SEQUENCE</scope>
    <source>
        <strain evidence="1">CH26</strain>
    </source>
</reference>
<dbReference type="AlphaFoldDB" id="A0AAJ2GS76"/>
<keyword evidence="1" id="KW-0067">ATP-binding</keyword>
<dbReference type="Pfam" id="PF13589">
    <property type="entry name" value="HATPase_c_3"/>
    <property type="match status" value="1"/>
</dbReference>
<dbReference type="InterPro" id="IPR036890">
    <property type="entry name" value="HATPase_C_sf"/>
</dbReference>
<sequence length="81" mass="8812">MPALAELLWNSLDGDATEVSVEFAHDALAGGVSKIVVYDNGDGFSRSDARALFGNLGGSWKRLVRQTKRNRIIHGQEGRGR</sequence>
<evidence type="ECO:0000313" key="2">
    <source>
        <dbReference type="Proteomes" id="UP001268610"/>
    </source>
</evidence>
<protein>
    <submittedName>
        <fullName evidence="1">ATP-binding protein</fullName>
    </submittedName>
</protein>
<keyword evidence="1" id="KW-0547">Nucleotide-binding</keyword>
<dbReference type="SUPFAM" id="SSF55874">
    <property type="entry name" value="ATPase domain of HSP90 chaperone/DNA topoisomerase II/histidine kinase"/>
    <property type="match status" value="1"/>
</dbReference>
<proteinExistence type="predicted"/>